<reference evidence="8 9" key="1">
    <citation type="journal article" date="2019" name="PLoS Biol.">
        <title>Sex chromosomes control vertical transmission of feminizing Wolbachia symbionts in an isopod.</title>
        <authorList>
            <person name="Becking T."/>
            <person name="Chebbi M.A."/>
            <person name="Giraud I."/>
            <person name="Moumen B."/>
            <person name="Laverre T."/>
            <person name="Caubet Y."/>
            <person name="Peccoud J."/>
            <person name="Gilbert C."/>
            <person name="Cordaux R."/>
        </authorList>
    </citation>
    <scope>NUCLEOTIDE SEQUENCE [LARGE SCALE GENOMIC DNA]</scope>
    <source>
        <strain evidence="8">ANa2</strain>
        <tissue evidence="8">Whole body excluding digestive tract and cuticle</tissue>
    </source>
</reference>
<dbReference type="PANTHER" id="PTHR18034">
    <property type="entry name" value="CELL CYCLE CONTROL PROTEIN CWF22-RELATED"/>
    <property type="match status" value="1"/>
</dbReference>
<sequence>MQAQAFSPTFTHVYAALVAVINSKFPQIGELLLHRLVLQFRRGVKRNDKNSCMASCKFLAHLINQQVAHEVVALEILTMLLEKAKDIMDETPTGEKSRQSSVELSITFLKDCGMKLSELTPKGLMIIMETLRNILHEGKLDARYKYMIEVLMAIQKENFKDFPSVVDDLDLVEEGEQFTHVIELDGKLTTDDILNVFKLDPNYEENEKKYQDLKASILGESDDDDDDGDDDSGTEGDTEDSDSKDEESDNEEKKDEEGKPILDRTESNLIAFRRTVYLTIQSSLDVDECAHKLLKGEIKPGWEEELCNMIIDCCAQQRTYIKNPLRTYLKMLLKPCHRLEIEKLRNVAKLFAHLFFSDAISWEVMSCIHLNQDETTSSSRVFLKILFEELANFMGLCKLNERLREPTLSHAFEGLLPRDNPVNTRFAINFFTTIGLGGLTDDLREFLRSQTS</sequence>
<dbReference type="GO" id="GO:0000398">
    <property type="term" value="P:mRNA splicing, via spliceosome"/>
    <property type="evidence" value="ECO:0007669"/>
    <property type="project" value="TreeGrafter"/>
</dbReference>
<dbReference type="GO" id="GO:0003723">
    <property type="term" value="F:RNA binding"/>
    <property type="evidence" value="ECO:0007669"/>
    <property type="project" value="InterPro"/>
</dbReference>
<dbReference type="PANTHER" id="PTHR18034:SF3">
    <property type="entry name" value="PRE-MRNA-SPLICING FACTOR CWC22 HOMOLOG"/>
    <property type="match status" value="1"/>
</dbReference>
<evidence type="ECO:0000256" key="6">
    <source>
        <dbReference type="SAM" id="MobiDB-lite"/>
    </source>
</evidence>
<evidence type="ECO:0000259" key="7">
    <source>
        <dbReference type="PROSITE" id="PS51366"/>
    </source>
</evidence>
<evidence type="ECO:0000256" key="3">
    <source>
        <dbReference type="ARBA" id="ARBA00022664"/>
    </source>
</evidence>
<dbReference type="OrthoDB" id="1924287at2759"/>
<keyword evidence="4" id="KW-0508">mRNA splicing</keyword>
<proteinExistence type="inferred from homology"/>
<dbReference type="InterPro" id="IPR003890">
    <property type="entry name" value="MIF4G-like_typ-3"/>
</dbReference>
<keyword evidence="9" id="KW-1185">Reference proteome</keyword>
<evidence type="ECO:0000256" key="2">
    <source>
        <dbReference type="ARBA" id="ARBA00006856"/>
    </source>
</evidence>
<name>A0A5N5TK61_9CRUS</name>
<dbReference type="InterPro" id="IPR003891">
    <property type="entry name" value="Initiation_fac_eIF4g_MI"/>
</dbReference>
<protein>
    <submittedName>
        <fullName evidence="8">Pre-mRNA-splicing factor CWC22-like protein</fullName>
    </submittedName>
</protein>
<evidence type="ECO:0000256" key="1">
    <source>
        <dbReference type="ARBA" id="ARBA00004324"/>
    </source>
</evidence>
<feature type="compositionally biased region" description="Acidic residues" evidence="6">
    <location>
        <begin position="220"/>
        <end position="250"/>
    </location>
</feature>
<dbReference type="GO" id="GO:0016607">
    <property type="term" value="C:nuclear speck"/>
    <property type="evidence" value="ECO:0007669"/>
    <property type="project" value="UniProtKB-SubCell"/>
</dbReference>
<keyword evidence="3" id="KW-0507">mRNA processing</keyword>
<comment type="similarity">
    <text evidence="2">Belongs to the CWC22 family.</text>
</comment>
<feature type="region of interest" description="Disordered" evidence="6">
    <location>
        <begin position="218"/>
        <end position="260"/>
    </location>
</feature>
<dbReference type="GO" id="GO:0071013">
    <property type="term" value="C:catalytic step 2 spliceosome"/>
    <property type="evidence" value="ECO:0007669"/>
    <property type="project" value="TreeGrafter"/>
</dbReference>
<dbReference type="Proteomes" id="UP000326759">
    <property type="component" value="Unassembled WGS sequence"/>
</dbReference>
<dbReference type="Pfam" id="PF02854">
    <property type="entry name" value="MIF4G"/>
    <property type="match status" value="1"/>
</dbReference>
<dbReference type="PROSITE" id="PS51366">
    <property type="entry name" value="MI"/>
    <property type="match status" value="1"/>
</dbReference>
<accession>A0A5N5TK61</accession>
<dbReference type="SMART" id="SM00544">
    <property type="entry name" value="MA3"/>
    <property type="match status" value="1"/>
</dbReference>
<dbReference type="Gene3D" id="1.25.40.180">
    <property type="match status" value="1"/>
</dbReference>
<dbReference type="Pfam" id="PF02847">
    <property type="entry name" value="MA3"/>
    <property type="match status" value="1"/>
</dbReference>
<feature type="domain" description="MI" evidence="7">
    <location>
        <begin position="271"/>
        <end position="393"/>
    </location>
</feature>
<dbReference type="EMBL" id="SEYY01000751">
    <property type="protein sequence ID" value="KAB7506550.1"/>
    <property type="molecule type" value="Genomic_DNA"/>
</dbReference>
<evidence type="ECO:0000256" key="5">
    <source>
        <dbReference type="ARBA" id="ARBA00023242"/>
    </source>
</evidence>
<evidence type="ECO:0000313" key="8">
    <source>
        <dbReference type="EMBL" id="KAB7506550.1"/>
    </source>
</evidence>
<feature type="compositionally biased region" description="Basic and acidic residues" evidence="6">
    <location>
        <begin position="251"/>
        <end position="260"/>
    </location>
</feature>
<organism evidence="8 9">
    <name type="scientific">Armadillidium nasatum</name>
    <dbReference type="NCBI Taxonomy" id="96803"/>
    <lineage>
        <taxon>Eukaryota</taxon>
        <taxon>Metazoa</taxon>
        <taxon>Ecdysozoa</taxon>
        <taxon>Arthropoda</taxon>
        <taxon>Crustacea</taxon>
        <taxon>Multicrustacea</taxon>
        <taxon>Malacostraca</taxon>
        <taxon>Eumalacostraca</taxon>
        <taxon>Peracarida</taxon>
        <taxon>Isopoda</taxon>
        <taxon>Oniscidea</taxon>
        <taxon>Crinocheta</taxon>
        <taxon>Armadillidiidae</taxon>
        <taxon>Armadillidium</taxon>
    </lineage>
</organism>
<evidence type="ECO:0000313" key="9">
    <source>
        <dbReference type="Proteomes" id="UP000326759"/>
    </source>
</evidence>
<dbReference type="SMART" id="SM00543">
    <property type="entry name" value="MIF4G"/>
    <property type="match status" value="1"/>
</dbReference>
<dbReference type="AlphaFoldDB" id="A0A5N5TK61"/>
<keyword evidence="5" id="KW-0539">Nucleus</keyword>
<dbReference type="InterPro" id="IPR050781">
    <property type="entry name" value="CWC22_splicing_factor"/>
</dbReference>
<dbReference type="SUPFAM" id="SSF48371">
    <property type="entry name" value="ARM repeat"/>
    <property type="match status" value="1"/>
</dbReference>
<comment type="subcellular location">
    <subcellularLocation>
        <location evidence="1">Nucleus speckle</location>
    </subcellularLocation>
</comment>
<evidence type="ECO:0000256" key="4">
    <source>
        <dbReference type="ARBA" id="ARBA00023187"/>
    </source>
</evidence>
<gene>
    <name evidence="8" type="primary">ncm</name>
    <name evidence="8" type="ORF">Anas_03965</name>
</gene>
<dbReference type="InterPro" id="IPR016024">
    <property type="entry name" value="ARM-type_fold"/>
</dbReference>
<comment type="caution">
    <text evidence="8">The sequence shown here is derived from an EMBL/GenBank/DDBJ whole genome shotgun (WGS) entry which is preliminary data.</text>
</comment>